<dbReference type="STRING" id="562729.RNAN_0752"/>
<gene>
    <name evidence="7" type="ORF">RNAN_0752</name>
</gene>
<dbReference type="InterPro" id="IPR006690">
    <property type="entry name" value="OMPA-like_CS"/>
</dbReference>
<dbReference type="PANTHER" id="PTHR30329:SF21">
    <property type="entry name" value="LIPOPROTEIN YIAD-RELATED"/>
    <property type="match status" value="1"/>
</dbReference>
<dbReference type="OrthoDB" id="9782229at2"/>
<dbReference type="InterPro" id="IPR006664">
    <property type="entry name" value="OMP_bac"/>
</dbReference>
<name>I1DUQ5_9GAMM</name>
<feature type="signal peptide" evidence="5">
    <location>
        <begin position="1"/>
        <end position="19"/>
    </location>
</feature>
<evidence type="ECO:0000259" key="6">
    <source>
        <dbReference type="PROSITE" id="PS51123"/>
    </source>
</evidence>
<evidence type="ECO:0000256" key="2">
    <source>
        <dbReference type="ARBA" id="ARBA00023136"/>
    </source>
</evidence>
<dbReference type="PANTHER" id="PTHR30329">
    <property type="entry name" value="STATOR ELEMENT OF FLAGELLAR MOTOR COMPLEX"/>
    <property type="match status" value="1"/>
</dbReference>
<dbReference type="PROSITE" id="PS01068">
    <property type="entry name" value="OMPA_1"/>
    <property type="match status" value="1"/>
</dbReference>
<keyword evidence="8" id="KW-1185">Reference proteome</keyword>
<keyword evidence="2 4" id="KW-0472">Membrane</keyword>
<proteinExistence type="predicted"/>
<accession>I1DUQ5</accession>
<dbReference type="PROSITE" id="PS51123">
    <property type="entry name" value="OMPA_2"/>
    <property type="match status" value="1"/>
</dbReference>
<dbReference type="InterPro" id="IPR036737">
    <property type="entry name" value="OmpA-like_sf"/>
</dbReference>
<dbReference type="Gene3D" id="3.30.1330.60">
    <property type="entry name" value="OmpA-like domain"/>
    <property type="match status" value="1"/>
</dbReference>
<dbReference type="PRINTS" id="PR01021">
    <property type="entry name" value="OMPADOMAIN"/>
</dbReference>
<organism evidence="7 8">
    <name type="scientific">Rheinheimera nanhaiensis E407-8</name>
    <dbReference type="NCBI Taxonomy" id="562729"/>
    <lineage>
        <taxon>Bacteria</taxon>
        <taxon>Pseudomonadati</taxon>
        <taxon>Pseudomonadota</taxon>
        <taxon>Gammaproteobacteria</taxon>
        <taxon>Chromatiales</taxon>
        <taxon>Chromatiaceae</taxon>
        <taxon>Rheinheimera</taxon>
    </lineage>
</organism>
<evidence type="ECO:0000256" key="1">
    <source>
        <dbReference type="ARBA" id="ARBA00004442"/>
    </source>
</evidence>
<feature type="domain" description="OmpA-like" evidence="6">
    <location>
        <begin position="298"/>
        <end position="417"/>
    </location>
</feature>
<evidence type="ECO:0000256" key="5">
    <source>
        <dbReference type="SAM" id="SignalP"/>
    </source>
</evidence>
<dbReference type="CDD" id="cd07185">
    <property type="entry name" value="OmpA_C-like"/>
    <property type="match status" value="1"/>
</dbReference>
<sequence>MLKGTTLLLLLLAPALAVAQSGIDKVKASSKRLVEVTPGAKQALELAAEEDITPLTTAELEQLITDAGGSLTKHGRNFADELAAAGSTAQFSAEEVAQMVAQTSKGKVNASHIRKVLEQREAAKLPSLVGGRQSDDCPGLVYGSGKREICLPLAELSFADQVVAFIPGEKPSRAPFNNPLKALGEPDYRATQSPDFISIGCDGELIVQFTDNVLVDVAGPDLYIFEVGPFVEKTELAISQDGSNWIEVGVIEGARADVDINGLVAEGEHYNYVRLRNAGTSCGGMHSGADIDAIAAVGAEIRLSLDSALLFDVGQFQLKPQAQSALDELLAKVAAYGPDIRVTVEGHTDSTGSDSANKILSEQRAQAVWQYLAPGLKLPAEQVSIKGYGESRPVASNDDEAGRALNRRVDLLIKPGSRLRR</sequence>
<dbReference type="AlphaFoldDB" id="I1DUQ5"/>
<feature type="chain" id="PRO_5003639465" evidence="5">
    <location>
        <begin position="20"/>
        <end position="421"/>
    </location>
</feature>
<dbReference type="Proteomes" id="UP000004374">
    <property type="component" value="Unassembled WGS sequence"/>
</dbReference>
<evidence type="ECO:0000313" key="7">
    <source>
        <dbReference type="EMBL" id="GAB57783.1"/>
    </source>
</evidence>
<dbReference type="InterPro" id="IPR006665">
    <property type="entry name" value="OmpA-like"/>
</dbReference>
<comment type="subcellular location">
    <subcellularLocation>
        <location evidence="1">Cell outer membrane</location>
    </subcellularLocation>
</comment>
<reference evidence="7 8" key="1">
    <citation type="journal article" date="2012" name="J. Bacteriol.">
        <title>Genome Sequence of the Protease-Producing Bacterium Rheinheimera nanhaiensis E407-8T, Isolated from Deep-Sea Sediment of the South China Sea.</title>
        <authorList>
            <person name="Zhang X.-Y."/>
            <person name="Zhang Y.-J."/>
            <person name="Qin Q.-L."/>
            <person name="Xie B.-B."/>
            <person name="Chen X.-L."/>
            <person name="Zhou B.-C."/>
            <person name="Zhang Y.-Z."/>
        </authorList>
    </citation>
    <scope>NUCLEOTIDE SEQUENCE [LARGE SCALE GENOMIC DNA]</scope>
    <source>
        <strain evidence="7 8">E407-8</strain>
    </source>
</reference>
<dbReference type="EMBL" id="BAFK01000003">
    <property type="protein sequence ID" value="GAB57783.1"/>
    <property type="molecule type" value="Genomic_DNA"/>
</dbReference>
<keyword evidence="3" id="KW-0998">Cell outer membrane</keyword>
<keyword evidence="5" id="KW-0732">Signal</keyword>
<comment type="caution">
    <text evidence="7">The sequence shown here is derived from an EMBL/GenBank/DDBJ whole genome shotgun (WGS) entry which is preliminary data.</text>
</comment>
<dbReference type="GO" id="GO:0009279">
    <property type="term" value="C:cell outer membrane"/>
    <property type="evidence" value="ECO:0007669"/>
    <property type="project" value="UniProtKB-SubCell"/>
</dbReference>
<evidence type="ECO:0000256" key="3">
    <source>
        <dbReference type="ARBA" id="ARBA00023237"/>
    </source>
</evidence>
<protein>
    <submittedName>
        <fullName evidence="7">OmpA-OmpF porin, OOP family</fullName>
    </submittedName>
</protein>
<evidence type="ECO:0000313" key="8">
    <source>
        <dbReference type="Proteomes" id="UP000004374"/>
    </source>
</evidence>
<dbReference type="SUPFAM" id="SSF103088">
    <property type="entry name" value="OmpA-like"/>
    <property type="match status" value="1"/>
</dbReference>
<dbReference type="InterPro" id="IPR050330">
    <property type="entry name" value="Bact_OuterMem_StrucFunc"/>
</dbReference>
<dbReference type="Pfam" id="PF00691">
    <property type="entry name" value="OmpA"/>
    <property type="match status" value="1"/>
</dbReference>
<evidence type="ECO:0000256" key="4">
    <source>
        <dbReference type="PROSITE-ProRule" id="PRU00473"/>
    </source>
</evidence>
<dbReference type="RefSeq" id="WP_008218849.1">
    <property type="nucleotide sequence ID" value="NZ_BAFK01000003.1"/>
</dbReference>